<comment type="caution">
    <text evidence="4">The sequence shown here is derived from an EMBL/GenBank/DDBJ whole genome shotgun (WGS) entry which is preliminary data.</text>
</comment>
<evidence type="ECO:0000256" key="1">
    <source>
        <dbReference type="PROSITE-ProRule" id="PRU00042"/>
    </source>
</evidence>
<protein>
    <recommendedName>
        <fullName evidence="3">C2H2-type domain-containing protein</fullName>
    </recommendedName>
</protein>
<dbReference type="PANTHER" id="PTHR46326:SF10">
    <property type="entry name" value="C2H2 AND C2HC ZINC FINGER PROTEIN"/>
    <property type="match status" value="1"/>
</dbReference>
<feature type="compositionally biased region" description="Low complexity" evidence="2">
    <location>
        <begin position="70"/>
        <end position="84"/>
    </location>
</feature>
<evidence type="ECO:0000256" key="2">
    <source>
        <dbReference type="SAM" id="MobiDB-lite"/>
    </source>
</evidence>
<feature type="compositionally biased region" description="Basic residues" evidence="2">
    <location>
        <begin position="107"/>
        <end position="118"/>
    </location>
</feature>
<dbReference type="SMART" id="SM00355">
    <property type="entry name" value="ZnF_C2H2"/>
    <property type="match status" value="3"/>
</dbReference>
<feature type="compositionally biased region" description="Acidic residues" evidence="2">
    <location>
        <begin position="236"/>
        <end position="274"/>
    </location>
</feature>
<dbReference type="Pfam" id="PF13912">
    <property type="entry name" value="zf-C2H2_6"/>
    <property type="match status" value="3"/>
</dbReference>
<dbReference type="EMBL" id="CAMGYJ010000002">
    <property type="protein sequence ID" value="CAI0380923.1"/>
    <property type="molecule type" value="Genomic_DNA"/>
</dbReference>
<feature type="region of interest" description="Disordered" evidence="2">
    <location>
        <begin position="327"/>
        <end position="346"/>
    </location>
</feature>
<dbReference type="GO" id="GO:0006355">
    <property type="term" value="P:regulation of DNA-templated transcription"/>
    <property type="evidence" value="ECO:0007669"/>
    <property type="project" value="InterPro"/>
</dbReference>
<dbReference type="InterPro" id="IPR036236">
    <property type="entry name" value="Znf_C2H2_sf"/>
</dbReference>
<dbReference type="InterPro" id="IPR044303">
    <property type="entry name" value="ZAT1/4/9"/>
</dbReference>
<evidence type="ECO:0000313" key="4">
    <source>
        <dbReference type="EMBL" id="CAI0380923.1"/>
    </source>
</evidence>
<dbReference type="PROSITE" id="PS00028">
    <property type="entry name" value="ZINC_FINGER_C2H2_1"/>
    <property type="match status" value="3"/>
</dbReference>
<dbReference type="AlphaFoldDB" id="A0AAV0H7H5"/>
<dbReference type="PROSITE" id="PS50157">
    <property type="entry name" value="ZINC_FINGER_C2H2_2"/>
    <property type="match status" value="2"/>
</dbReference>
<evidence type="ECO:0000259" key="3">
    <source>
        <dbReference type="PROSITE" id="PS50157"/>
    </source>
</evidence>
<organism evidence="4 5">
    <name type="scientific">Linum tenue</name>
    <dbReference type="NCBI Taxonomy" id="586396"/>
    <lineage>
        <taxon>Eukaryota</taxon>
        <taxon>Viridiplantae</taxon>
        <taxon>Streptophyta</taxon>
        <taxon>Embryophyta</taxon>
        <taxon>Tracheophyta</taxon>
        <taxon>Spermatophyta</taxon>
        <taxon>Magnoliopsida</taxon>
        <taxon>eudicotyledons</taxon>
        <taxon>Gunneridae</taxon>
        <taxon>Pentapetalae</taxon>
        <taxon>rosids</taxon>
        <taxon>fabids</taxon>
        <taxon>Malpighiales</taxon>
        <taxon>Linaceae</taxon>
        <taxon>Linum</taxon>
    </lineage>
</organism>
<accession>A0AAV0H7H5</accession>
<evidence type="ECO:0000313" key="5">
    <source>
        <dbReference type="Proteomes" id="UP001154282"/>
    </source>
</evidence>
<feature type="compositionally biased region" description="Basic and acidic residues" evidence="2">
    <location>
        <begin position="154"/>
        <end position="163"/>
    </location>
</feature>
<keyword evidence="1" id="KW-0862">Zinc</keyword>
<keyword evidence="5" id="KW-1185">Reference proteome</keyword>
<feature type="domain" description="C2H2-type" evidence="3">
    <location>
        <begin position="302"/>
        <end position="329"/>
    </location>
</feature>
<dbReference type="Proteomes" id="UP001154282">
    <property type="component" value="Unassembled WGS sequence"/>
</dbReference>
<feature type="domain" description="C2H2-type" evidence="3">
    <location>
        <begin position="201"/>
        <end position="228"/>
    </location>
</feature>
<feature type="region of interest" description="Disordered" evidence="2">
    <location>
        <begin position="41"/>
        <end position="133"/>
    </location>
</feature>
<dbReference type="GO" id="GO:0008270">
    <property type="term" value="F:zinc ion binding"/>
    <property type="evidence" value="ECO:0007669"/>
    <property type="project" value="UniProtKB-KW"/>
</dbReference>
<keyword evidence="1" id="KW-0479">Metal-binding</keyword>
<feature type="compositionally biased region" description="Low complexity" evidence="2">
    <location>
        <begin position="119"/>
        <end position="129"/>
    </location>
</feature>
<feature type="region of interest" description="Disordered" evidence="2">
    <location>
        <begin position="219"/>
        <end position="275"/>
    </location>
</feature>
<sequence length="387" mass="42194">MKNTKLSNDYPRFCQICKRWFPTGKAMGGHMRSHLALAKLPSSRNRPTPTPPPPQPAQLRRPDPATLVPSSSSNNSSTSLSIINFVPPFSPDRGHSSDGYSPTGGHMTRRRSKRKRRQIQSTISSSSTEARSEEEEVAMCLLTLSRDPQLLDSVWKDKDKNKNQDAVAAADDDNNMEASQRKGKAPMADYHDDDESCCGQYRCETCNKGFRSYQALGGHRASHNKSSSAAKSLADDGGEDEEEEEEGGGGDCDDDDDDDEDEDYQEEEEEDQDLEVVAMNISNGVTGGGGGSGAGQAVRRQFPCSFCGKVFDSGQALGGHKKIHMSYHHHPPPPPPPPPCSTSTSTTATTVDELRAPQLVFPPGGRLMIDLNSSPLDDDESDEVYQF</sequence>
<dbReference type="InterPro" id="IPR013087">
    <property type="entry name" value="Znf_C2H2_type"/>
</dbReference>
<reference evidence="4" key="1">
    <citation type="submission" date="2022-08" db="EMBL/GenBank/DDBJ databases">
        <authorList>
            <person name="Gutierrez-Valencia J."/>
        </authorList>
    </citation>
    <scope>NUCLEOTIDE SEQUENCE</scope>
</reference>
<dbReference type="Gene3D" id="3.30.160.60">
    <property type="entry name" value="Classic Zinc Finger"/>
    <property type="match status" value="1"/>
</dbReference>
<name>A0AAV0H7H5_9ROSI</name>
<dbReference type="SUPFAM" id="SSF57667">
    <property type="entry name" value="beta-beta-alpha zinc fingers"/>
    <property type="match status" value="1"/>
</dbReference>
<proteinExistence type="predicted"/>
<keyword evidence="1" id="KW-0863">Zinc-finger</keyword>
<dbReference type="PANTHER" id="PTHR46326">
    <property type="entry name" value="ZINC FINGER PROTEIN ZAT1-RELATED"/>
    <property type="match status" value="1"/>
</dbReference>
<gene>
    <name evidence="4" type="ORF">LITE_LOCUS2890</name>
</gene>
<feature type="region of interest" description="Disordered" evidence="2">
    <location>
        <begin position="154"/>
        <end position="193"/>
    </location>
</feature>